<protein>
    <submittedName>
        <fullName evidence="3">Uncharacterized protein</fullName>
    </submittedName>
</protein>
<keyword evidence="2" id="KW-1133">Transmembrane helix</keyword>
<dbReference type="AlphaFoldDB" id="A0AAQ4F899"/>
<feature type="compositionally biased region" description="Basic and acidic residues" evidence="1">
    <location>
        <begin position="175"/>
        <end position="186"/>
    </location>
</feature>
<feature type="region of interest" description="Disordered" evidence="1">
    <location>
        <begin position="155"/>
        <end position="232"/>
    </location>
</feature>
<comment type="caution">
    <text evidence="3">The sequence shown here is derived from an EMBL/GenBank/DDBJ whole genome shotgun (WGS) entry which is preliminary data.</text>
</comment>
<feature type="region of interest" description="Disordered" evidence="1">
    <location>
        <begin position="1"/>
        <end position="102"/>
    </location>
</feature>
<evidence type="ECO:0000256" key="1">
    <source>
        <dbReference type="SAM" id="MobiDB-lite"/>
    </source>
</evidence>
<organism evidence="3 4">
    <name type="scientific">Amblyomma americanum</name>
    <name type="common">Lone star tick</name>
    <dbReference type="NCBI Taxonomy" id="6943"/>
    <lineage>
        <taxon>Eukaryota</taxon>
        <taxon>Metazoa</taxon>
        <taxon>Ecdysozoa</taxon>
        <taxon>Arthropoda</taxon>
        <taxon>Chelicerata</taxon>
        <taxon>Arachnida</taxon>
        <taxon>Acari</taxon>
        <taxon>Parasitiformes</taxon>
        <taxon>Ixodida</taxon>
        <taxon>Ixodoidea</taxon>
        <taxon>Ixodidae</taxon>
        <taxon>Amblyomminae</taxon>
        <taxon>Amblyomma</taxon>
    </lineage>
</organism>
<feature type="transmembrane region" description="Helical" evidence="2">
    <location>
        <begin position="113"/>
        <end position="134"/>
    </location>
</feature>
<keyword evidence="4" id="KW-1185">Reference proteome</keyword>
<evidence type="ECO:0000313" key="3">
    <source>
        <dbReference type="EMBL" id="KAK8783306.1"/>
    </source>
</evidence>
<keyword evidence="2" id="KW-0472">Membrane</keyword>
<feature type="compositionally biased region" description="Polar residues" evidence="1">
    <location>
        <begin position="38"/>
        <end position="49"/>
    </location>
</feature>
<reference evidence="3 4" key="1">
    <citation type="journal article" date="2023" name="Arcadia Sci">
        <title>De novo assembly of a long-read Amblyomma americanum tick genome.</title>
        <authorList>
            <person name="Chou S."/>
            <person name="Poskanzer K.E."/>
            <person name="Rollins M."/>
            <person name="Thuy-Boun P.S."/>
        </authorList>
    </citation>
    <scope>NUCLEOTIDE SEQUENCE [LARGE SCALE GENOMIC DNA]</scope>
    <source>
        <strain evidence="3">F_SG_1</strain>
        <tissue evidence="3">Salivary glands</tissue>
    </source>
</reference>
<keyword evidence="2" id="KW-0812">Transmembrane</keyword>
<dbReference type="EMBL" id="JARKHS020005663">
    <property type="protein sequence ID" value="KAK8783306.1"/>
    <property type="molecule type" value="Genomic_DNA"/>
</dbReference>
<proteinExistence type="predicted"/>
<sequence length="316" mass="32960">MSIAMVGPFPGPFNRTHYSDSSSDSQKDAPQGRPSPSVPSQPQARSRFSTPDAGPHRDPRDIVPHNPAQPDSATPRPVYPPTCPALPLPAESQRESPIRPRGSTLTMRRCRELLLRLVAVGLATVVVGLLVMVVRHRGRVHPGPAPLKGANVVSGGNVTHGNGTASQFKPPSATAEEKEERQDHPADGVVGTLQETRRGHREVGEARKALPDPSSTRGLGGSTTSGNALRSVPRVPAHIDEDESPAPELRAPAVTSAAGVAADIDTTAPALVMASTPAPKTRALEASDNSGKPDVDGQGSDAVPARRAPSETPGSH</sequence>
<gene>
    <name evidence="3" type="ORF">V5799_010325</name>
</gene>
<dbReference type="Proteomes" id="UP001321473">
    <property type="component" value="Unassembled WGS sequence"/>
</dbReference>
<feature type="compositionally biased region" description="Pro residues" evidence="1">
    <location>
        <begin position="77"/>
        <end position="87"/>
    </location>
</feature>
<evidence type="ECO:0000256" key="2">
    <source>
        <dbReference type="SAM" id="Phobius"/>
    </source>
</evidence>
<evidence type="ECO:0000313" key="4">
    <source>
        <dbReference type="Proteomes" id="UP001321473"/>
    </source>
</evidence>
<accession>A0AAQ4F899</accession>
<name>A0AAQ4F899_AMBAM</name>
<feature type="region of interest" description="Disordered" evidence="1">
    <location>
        <begin position="271"/>
        <end position="316"/>
    </location>
</feature>
<feature type="compositionally biased region" description="Polar residues" evidence="1">
    <location>
        <begin position="155"/>
        <end position="169"/>
    </location>
</feature>
<feature type="compositionally biased region" description="Basic and acidic residues" evidence="1">
    <location>
        <begin position="195"/>
        <end position="210"/>
    </location>
</feature>
<feature type="compositionally biased region" description="Basic and acidic residues" evidence="1">
    <location>
        <begin position="54"/>
        <end position="63"/>
    </location>
</feature>